<keyword evidence="3" id="KW-0808">Transferase</keyword>
<dbReference type="Pfam" id="PF01757">
    <property type="entry name" value="Acyl_transf_3"/>
    <property type="match status" value="1"/>
</dbReference>
<evidence type="ECO:0000259" key="2">
    <source>
        <dbReference type="Pfam" id="PF01757"/>
    </source>
</evidence>
<sequence length="348" mass="37526">MKKLYGIQYLRAFAALAVVVFHAAERTGGHFAIGAAGVDVFFVVSGFIMWTLAQSRPVTPLQFLRERLERIAPVYWIATAVMVAGAFAGLFPNMKLTLGHVLGSLFFVPHISPSNGEIWPVLVQGWTLNYEMFFYAVFACTLLLPAARRLPALAGLFILLTAIGLSFDSDNPLFRTYTNPAILEFLLGAVIGKFWLEGKIPSPASGLALILLTVFGFVFVGVTYVGFHPFVFGPLAVALVTGVLSLERAGMISDFRPLTWLGDASYSIYLWHTLAVSVVAKFAPAISLPAPLALVVAVLAGTAVGVVAYELLEKPIAAAFKASRRRGAIRASTMTQPSERGIEAVTKT</sequence>
<dbReference type="RefSeq" id="WP_165114820.1">
    <property type="nucleotide sequence ID" value="NZ_JAAKZG010000002.1"/>
</dbReference>
<feature type="transmembrane region" description="Helical" evidence="1">
    <location>
        <begin position="203"/>
        <end position="224"/>
    </location>
</feature>
<proteinExistence type="predicted"/>
<dbReference type="EMBL" id="JAAKZG010000002">
    <property type="protein sequence ID" value="NGN40304.1"/>
    <property type="molecule type" value="Genomic_DNA"/>
</dbReference>
<dbReference type="PANTHER" id="PTHR23028:SF131">
    <property type="entry name" value="BLR2367 PROTEIN"/>
    <property type="match status" value="1"/>
</dbReference>
<dbReference type="GO" id="GO:0016747">
    <property type="term" value="F:acyltransferase activity, transferring groups other than amino-acyl groups"/>
    <property type="evidence" value="ECO:0007669"/>
    <property type="project" value="InterPro"/>
</dbReference>
<keyword evidence="1" id="KW-1133">Transmembrane helix</keyword>
<protein>
    <submittedName>
        <fullName evidence="3">Acyltransferase</fullName>
    </submittedName>
</protein>
<dbReference type="GO" id="GO:0000271">
    <property type="term" value="P:polysaccharide biosynthetic process"/>
    <property type="evidence" value="ECO:0007669"/>
    <property type="project" value="TreeGrafter"/>
</dbReference>
<name>A0A7C9V4N3_9HYPH</name>
<dbReference type="Proteomes" id="UP000481252">
    <property type="component" value="Unassembled WGS sequence"/>
</dbReference>
<feature type="transmembrane region" description="Helical" evidence="1">
    <location>
        <begin position="74"/>
        <end position="98"/>
    </location>
</feature>
<keyword evidence="1" id="KW-0472">Membrane</keyword>
<feature type="domain" description="Acyltransferase 3" evidence="2">
    <location>
        <begin position="5"/>
        <end position="309"/>
    </location>
</feature>
<dbReference type="InterPro" id="IPR002656">
    <property type="entry name" value="Acyl_transf_3_dom"/>
</dbReference>
<keyword evidence="3" id="KW-0012">Acyltransferase</keyword>
<evidence type="ECO:0000313" key="4">
    <source>
        <dbReference type="Proteomes" id="UP000481252"/>
    </source>
</evidence>
<organism evidence="3 4">
    <name type="scientific">Mesorhizobium zhangyense</name>
    <dbReference type="NCBI Taxonomy" id="1776730"/>
    <lineage>
        <taxon>Bacteria</taxon>
        <taxon>Pseudomonadati</taxon>
        <taxon>Pseudomonadota</taxon>
        <taxon>Alphaproteobacteria</taxon>
        <taxon>Hyphomicrobiales</taxon>
        <taxon>Phyllobacteriaceae</taxon>
        <taxon>Mesorhizobium</taxon>
    </lineage>
</organism>
<reference evidence="3 4" key="1">
    <citation type="submission" date="2020-02" db="EMBL/GenBank/DDBJ databases">
        <title>Genome sequence of the type strain CGMCC 1.15528 of Mesorhizobium zhangyense.</title>
        <authorList>
            <person name="Gao J."/>
            <person name="Sun J."/>
        </authorList>
    </citation>
    <scope>NUCLEOTIDE SEQUENCE [LARGE SCALE GENOMIC DNA]</scope>
    <source>
        <strain evidence="3 4">CGMCC 1.15528</strain>
    </source>
</reference>
<feature type="transmembrane region" description="Helical" evidence="1">
    <location>
        <begin position="150"/>
        <end position="167"/>
    </location>
</feature>
<feature type="transmembrane region" description="Helical" evidence="1">
    <location>
        <begin position="268"/>
        <end position="286"/>
    </location>
</feature>
<keyword evidence="1" id="KW-0812">Transmembrane</keyword>
<dbReference type="GO" id="GO:0016020">
    <property type="term" value="C:membrane"/>
    <property type="evidence" value="ECO:0007669"/>
    <property type="project" value="TreeGrafter"/>
</dbReference>
<evidence type="ECO:0000256" key="1">
    <source>
        <dbReference type="SAM" id="Phobius"/>
    </source>
</evidence>
<gene>
    <name evidence="3" type="ORF">G6N74_04445</name>
</gene>
<comment type="caution">
    <text evidence="3">The sequence shown here is derived from an EMBL/GenBank/DDBJ whole genome shotgun (WGS) entry which is preliminary data.</text>
</comment>
<dbReference type="AlphaFoldDB" id="A0A7C9V4N3"/>
<feature type="transmembrane region" description="Helical" evidence="1">
    <location>
        <begin position="30"/>
        <end position="53"/>
    </location>
</feature>
<feature type="transmembrane region" description="Helical" evidence="1">
    <location>
        <begin position="7"/>
        <end position="24"/>
    </location>
</feature>
<feature type="transmembrane region" description="Helical" evidence="1">
    <location>
        <begin position="118"/>
        <end position="138"/>
    </location>
</feature>
<dbReference type="PANTHER" id="PTHR23028">
    <property type="entry name" value="ACETYLTRANSFERASE"/>
    <property type="match status" value="1"/>
</dbReference>
<feature type="transmembrane region" description="Helical" evidence="1">
    <location>
        <begin position="292"/>
        <end position="312"/>
    </location>
</feature>
<keyword evidence="4" id="KW-1185">Reference proteome</keyword>
<feature type="transmembrane region" description="Helical" evidence="1">
    <location>
        <begin position="230"/>
        <end position="247"/>
    </location>
</feature>
<evidence type="ECO:0000313" key="3">
    <source>
        <dbReference type="EMBL" id="NGN40304.1"/>
    </source>
</evidence>
<accession>A0A7C9V4N3</accession>
<feature type="transmembrane region" description="Helical" evidence="1">
    <location>
        <begin position="179"/>
        <end position="196"/>
    </location>
</feature>
<dbReference type="InterPro" id="IPR050879">
    <property type="entry name" value="Acyltransferase_3"/>
</dbReference>